<reference evidence="1" key="2">
    <citation type="submission" date="2017-06" db="EMBL/GenBank/DDBJ databases">
        <title>WGS assembly of Brachypodium distachyon.</title>
        <authorList>
            <consortium name="The International Brachypodium Initiative"/>
            <person name="Lucas S."/>
            <person name="Harmon-Smith M."/>
            <person name="Lail K."/>
            <person name="Tice H."/>
            <person name="Grimwood J."/>
            <person name="Bruce D."/>
            <person name="Barry K."/>
            <person name="Shu S."/>
            <person name="Lindquist E."/>
            <person name="Wang M."/>
            <person name="Pitluck S."/>
            <person name="Vogel J.P."/>
            <person name="Garvin D.F."/>
            <person name="Mockler T.C."/>
            <person name="Schmutz J."/>
            <person name="Rokhsar D."/>
            <person name="Bevan M.W."/>
        </authorList>
    </citation>
    <scope>NUCLEOTIDE SEQUENCE</scope>
    <source>
        <strain evidence="1">Bd21</strain>
    </source>
</reference>
<protein>
    <submittedName>
        <fullName evidence="1 2">Uncharacterized protein</fullName>
    </submittedName>
</protein>
<evidence type="ECO:0000313" key="1">
    <source>
        <dbReference type="EMBL" id="PNT71742.1"/>
    </source>
</evidence>
<name>A0A2K2DBV2_BRADI</name>
<dbReference type="EnsemblPlants" id="PNT71742">
    <property type="protein sequence ID" value="PNT71742"/>
    <property type="gene ID" value="BRADI_2g34866v3"/>
</dbReference>
<proteinExistence type="predicted"/>
<organism evidence="1">
    <name type="scientific">Brachypodium distachyon</name>
    <name type="common">Purple false brome</name>
    <name type="synonym">Trachynia distachya</name>
    <dbReference type="NCBI Taxonomy" id="15368"/>
    <lineage>
        <taxon>Eukaryota</taxon>
        <taxon>Viridiplantae</taxon>
        <taxon>Streptophyta</taxon>
        <taxon>Embryophyta</taxon>
        <taxon>Tracheophyta</taxon>
        <taxon>Spermatophyta</taxon>
        <taxon>Magnoliopsida</taxon>
        <taxon>Liliopsida</taxon>
        <taxon>Poales</taxon>
        <taxon>Poaceae</taxon>
        <taxon>BOP clade</taxon>
        <taxon>Pooideae</taxon>
        <taxon>Stipodae</taxon>
        <taxon>Brachypodieae</taxon>
        <taxon>Brachypodium</taxon>
    </lineage>
</organism>
<keyword evidence="3" id="KW-1185">Reference proteome</keyword>
<dbReference type="AlphaFoldDB" id="A0A2K2DBV2"/>
<dbReference type="EMBL" id="CM000881">
    <property type="protein sequence ID" value="PNT71742.1"/>
    <property type="molecule type" value="Genomic_DNA"/>
</dbReference>
<dbReference type="Proteomes" id="UP000008810">
    <property type="component" value="Chromosome 2"/>
</dbReference>
<sequence>MAPTASFRALAEAGAADPSTMGIQTAICRTQQWLREKKEGQKNN</sequence>
<evidence type="ECO:0000313" key="2">
    <source>
        <dbReference type="EnsemblPlants" id="PNT71742"/>
    </source>
</evidence>
<gene>
    <name evidence="1" type="ORF">BRADI_2g34866v3</name>
</gene>
<dbReference type="Gramene" id="PNT71742">
    <property type="protein sequence ID" value="PNT71742"/>
    <property type="gene ID" value="BRADI_2g34866v3"/>
</dbReference>
<evidence type="ECO:0000313" key="3">
    <source>
        <dbReference type="Proteomes" id="UP000008810"/>
    </source>
</evidence>
<reference evidence="2" key="3">
    <citation type="submission" date="2018-08" db="UniProtKB">
        <authorList>
            <consortium name="EnsemblPlants"/>
        </authorList>
    </citation>
    <scope>IDENTIFICATION</scope>
    <source>
        <strain evidence="2">cv. Bd21</strain>
    </source>
</reference>
<dbReference type="InParanoid" id="A0A2K2DBV2"/>
<reference evidence="1 2" key="1">
    <citation type="journal article" date="2010" name="Nature">
        <title>Genome sequencing and analysis of the model grass Brachypodium distachyon.</title>
        <authorList>
            <consortium name="International Brachypodium Initiative"/>
        </authorList>
    </citation>
    <scope>NUCLEOTIDE SEQUENCE [LARGE SCALE GENOMIC DNA]</scope>
    <source>
        <strain evidence="1 2">Bd21</strain>
    </source>
</reference>
<accession>A0A2K2DBV2</accession>